<sequence>MGIIKNKLQLLSVLLILVLVLGGCTNTRNEKEEFITSTGSLRVTVYLQNIITNNSSSALAVEDQIDLSNVEITITNNENHNLVEQDDKDVSADASEVVFSFDDLSLDDSYDIEVKVKDDEGHYVYQGSDQAVISSTDATKSVDELQFLATKNVIVDLHNLPSDVDSGTVSLVTKNAGTYTEEINVNPKDNSAVANFSAQNIEVGQYNLKLSLSAKENEVFSDTKSELVVLPNQVTKINLDCKNGSGGLGVSVVWESAPEAPQRFSTQILGDTQVKLNWKDENLKYNIYRSQTNNFSQANKISFVVEQNTYLDQNIEDDTNYYYWIKAVAESGISSDVVGPRKASIPEFSGSRIYYYSAQNKSPSIVVETENGENITEKMGYSNTQPAKMKAAAEAPQNWYLFKIADRYLPQSKEELVIQFDGKEKEINSTSTENAWYDGDKWHAKPPYKLSKPQISITPAGGIYPGSQIITINVSGAHITSKSAELAGTKIDLQGQETKIQLKDYLKEVGESATLEVSAVNSKGRSEKSFEFKRIKEESQTLEQGFSWQNTTAYYVLLDRFYNANTENDNSYGRPQVDAMGSKIGTFHGGDIVGLTEKIKAGYFDKLGVNTLFISAPYEQVHGFVGGGKKGEFAKYAYDGYHALDYTAIDKNIGTVTEFRKFMNTAHKHDLRVVMDVVLNHPGKNTIQDMNQYNFGNWVDKSLSNNWAPTSSGSWVDYQNKIDYTSGQSKWANWWGPNWIRYDLPGYDSEGKDKLTKNLHGFPDFKTEVNTDQGLPPVLKTKWQQEKNNHQQWIIPEAQSLRKDLGIAPRDYLIKWLSAWVREFGIDGFRCRAVSNVGKERWGELKGAAQQALKNWRQSHPQSPGAKWNEDFWLLGEVNNHGVVKNDYYNDNNQDQMTDFDALLNTHFSNQQSIEQIGQLWGNYAIKINNDDHFNVLSYISSMNRGLAGMNDKITAGTKLLLTPGAVQIFYGDEINRSAPAYLTPQQAAKADYPWDKQKQKVLRHWRKLGQFRKEHPAVGAGQQIELAKNTYGRTWDRDNDGRIEDKVVFKVNANGREKVRVKDIFADGTEVHNFYTGRTAVVKDAMVQFEAVNGVILIEKFAGKSIE</sequence>
<dbReference type="InterPro" id="IPR013783">
    <property type="entry name" value="Ig-like_fold"/>
</dbReference>
<accession>A0A938XU29</accession>
<dbReference type="AlphaFoldDB" id="A0A938XU29"/>
<feature type="domain" description="Fibronectin type-III" evidence="1">
    <location>
        <begin position="260"/>
        <end position="348"/>
    </location>
</feature>
<dbReference type="InterPro" id="IPR003961">
    <property type="entry name" value="FN3_dom"/>
</dbReference>
<comment type="caution">
    <text evidence="2">The sequence shown here is derived from an EMBL/GenBank/DDBJ whole genome shotgun (WGS) entry which is preliminary data.</text>
</comment>
<proteinExistence type="predicted"/>
<keyword evidence="2" id="KW-0326">Glycosidase</keyword>
<dbReference type="SMART" id="SM00642">
    <property type="entry name" value="Aamy"/>
    <property type="match status" value="1"/>
</dbReference>
<dbReference type="InterPro" id="IPR006047">
    <property type="entry name" value="GH13_cat_dom"/>
</dbReference>
<reference evidence="2" key="1">
    <citation type="submission" date="2021-01" db="EMBL/GenBank/DDBJ databases">
        <title>Genomic Encyclopedia of Type Strains, Phase IV (KMG-IV): sequencing the most valuable type-strain genomes for metagenomic binning, comparative biology and taxonomic classification.</title>
        <authorList>
            <person name="Goeker M."/>
        </authorList>
    </citation>
    <scope>NUCLEOTIDE SEQUENCE</scope>
    <source>
        <strain evidence="2">DSM 23230</strain>
    </source>
</reference>
<dbReference type="PROSITE" id="PS51257">
    <property type="entry name" value="PROKAR_LIPOPROTEIN"/>
    <property type="match status" value="1"/>
</dbReference>
<dbReference type="CDD" id="cd00063">
    <property type="entry name" value="FN3"/>
    <property type="match status" value="1"/>
</dbReference>
<evidence type="ECO:0000259" key="1">
    <source>
        <dbReference type="PROSITE" id="PS50853"/>
    </source>
</evidence>
<dbReference type="PANTHER" id="PTHR10357:SF209">
    <property type="entry name" value="PERIPLASMIC ALPHA-AMYLASE"/>
    <property type="match status" value="1"/>
</dbReference>
<dbReference type="RefSeq" id="WP_204702821.1">
    <property type="nucleotide sequence ID" value="NZ_JAFBDQ010000020.1"/>
</dbReference>
<dbReference type="EMBL" id="JAFBDQ010000020">
    <property type="protein sequence ID" value="MBM7557924.1"/>
    <property type="molecule type" value="Genomic_DNA"/>
</dbReference>
<dbReference type="SUPFAM" id="SSF49265">
    <property type="entry name" value="Fibronectin type III"/>
    <property type="match status" value="1"/>
</dbReference>
<dbReference type="Gene3D" id="3.20.20.80">
    <property type="entry name" value="Glycosidases"/>
    <property type="match status" value="2"/>
</dbReference>
<dbReference type="InterPro" id="IPR036116">
    <property type="entry name" value="FN3_sf"/>
</dbReference>
<dbReference type="PROSITE" id="PS50853">
    <property type="entry name" value="FN3"/>
    <property type="match status" value="1"/>
</dbReference>
<dbReference type="GO" id="GO:0005975">
    <property type="term" value="P:carbohydrate metabolic process"/>
    <property type="evidence" value="ECO:0007669"/>
    <property type="project" value="InterPro"/>
</dbReference>
<evidence type="ECO:0000313" key="2">
    <source>
        <dbReference type="EMBL" id="MBM7557924.1"/>
    </source>
</evidence>
<organism evidence="2 3">
    <name type="scientific">Halanaerobacter jeridensis</name>
    <dbReference type="NCBI Taxonomy" id="706427"/>
    <lineage>
        <taxon>Bacteria</taxon>
        <taxon>Bacillati</taxon>
        <taxon>Bacillota</taxon>
        <taxon>Clostridia</taxon>
        <taxon>Halanaerobiales</taxon>
        <taxon>Halobacteroidaceae</taxon>
        <taxon>Halanaerobacter</taxon>
    </lineage>
</organism>
<dbReference type="Proteomes" id="UP000774000">
    <property type="component" value="Unassembled WGS sequence"/>
</dbReference>
<keyword evidence="2" id="KW-0378">Hydrolase</keyword>
<protein>
    <submittedName>
        <fullName evidence="2">Glycosidase</fullName>
    </submittedName>
</protein>
<gene>
    <name evidence="2" type="ORF">JOC47_002792</name>
</gene>
<dbReference type="SUPFAM" id="SSF51445">
    <property type="entry name" value="(Trans)glycosidases"/>
    <property type="match status" value="1"/>
</dbReference>
<dbReference type="Gene3D" id="2.60.40.10">
    <property type="entry name" value="Immunoglobulins"/>
    <property type="match status" value="1"/>
</dbReference>
<name>A0A938XU29_9FIRM</name>
<dbReference type="GO" id="GO:0016798">
    <property type="term" value="F:hydrolase activity, acting on glycosyl bonds"/>
    <property type="evidence" value="ECO:0007669"/>
    <property type="project" value="UniProtKB-KW"/>
</dbReference>
<dbReference type="PANTHER" id="PTHR10357">
    <property type="entry name" value="ALPHA-AMYLASE FAMILY MEMBER"/>
    <property type="match status" value="1"/>
</dbReference>
<evidence type="ECO:0000313" key="3">
    <source>
        <dbReference type="Proteomes" id="UP000774000"/>
    </source>
</evidence>
<dbReference type="InterPro" id="IPR017853">
    <property type="entry name" value="GH"/>
</dbReference>
<dbReference type="Pfam" id="PF00128">
    <property type="entry name" value="Alpha-amylase"/>
    <property type="match status" value="1"/>
</dbReference>
<keyword evidence="3" id="KW-1185">Reference proteome</keyword>